<accession>A0ABU8WMT2</accession>
<dbReference type="RefSeq" id="WP_340343970.1">
    <property type="nucleotide sequence ID" value="NZ_JBBKZT010000008.1"/>
</dbReference>
<dbReference type="Proteomes" id="UP001385892">
    <property type="component" value="Unassembled WGS sequence"/>
</dbReference>
<dbReference type="PANTHER" id="PTHR16943">
    <property type="entry name" value="2-METHYLCITRATE DEHYDRATASE-RELATED"/>
    <property type="match status" value="1"/>
</dbReference>
<dbReference type="Gene3D" id="1.10.4100.10">
    <property type="entry name" value="2-methylcitrate dehydratase PrpD"/>
    <property type="match status" value="1"/>
</dbReference>
<name>A0ABU8WMT2_9BURK</name>
<dbReference type="Pfam" id="PF03972">
    <property type="entry name" value="MmgE_PrpD_N"/>
    <property type="match status" value="1"/>
</dbReference>
<evidence type="ECO:0000259" key="2">
    <source>
        <dbReference type="Pfam" id="PF03972"/>
    </source>
</evidence>
<comment type="similarity">
    <text evidence="1">Belongs to the PrpD family.</text>
</comment>
<evidence type="ECO:0000313" key="4">
    <source>
        <dbReference type="Proteomes" id="UP001385892"/>
    </source>
</evidence>
<keyword evidence="4" id="KW-1185">Reference proteome</keyword>
<dbReference type="PANTHER" id="PTHR16943:SF8">
    <property type="entry name" value="2-METHYLCITRATE DEHYDRATASE"/>
    <property type="match status" value="1"/>
</dbReference>
<comment type="caution">
    <text evidence="3">The sequence shown here is derived from an EMBL/GenBank/DDBJ whole genome shotgun (WGS) entry which is preliminary data.</text>
</comment>
<dbReference type="InterPro" id="IPR045336">
    <property type="entry name" value="MmgE_PrpD_N"/>
</dbReference>
<gene>
    <name evidence="3" type="ORF">WKW82_19495</name>
</gene>
<feature type="non-terminal residue" evidence="3">
    <location>
        <position position="260"/>
    </location>
</feature>
<organism evidence="3 4">
    <name type="scientific">Variovorax rhizosphaerae</name>
    <dbReference type="NCBI Taxonomy" id="1836200"/>
    <lineage>
        <taxon>Bacteria</taxon>
        <taxon>Pseudomonadati</taxon>
        <taxon>Pseudomonadota</taxon>
        <taxon>Betaproteobacteria</taxon>
        <taxon>Burkholderiales</taxon>
        <taxon>Comamonadaceae</taxon>
        <taxon>Variovorax</taxon>
    </lineage>
</organism>
<dbReference type="InterPro" id="IPR042183">
    <property type="entry name" value="MmgE/PrpD_sf_1"/>
</dbReference>
<dbReference type="SUPFAM" id="SSF103378">
    <property type="entry name" value="2-methylcitrate dehydratase PrpD"/>
    <property type="match status" value="1"/>
</dbReference>
<reference evidence="3 4" key="1">
    <citation type="submission" date="2024-03" db="EMBL/GenBank/DDBJ databases">
        <title>Novel species of the genus Variovorax.</title>
        <authorList>
            <person name="Liu Q."/>
            <person name="Xin Y.-H."/>
        </authorList>
    </citation>
    <scope>NUCLEOTIDE SEQUENCE [LARGE SCALE GENOMIC DNA]</scope>
    <source>
        <strain evidence="3 4">KACC 18900</strain>
    </source>
</reference>
<dbReference type="EMBL" id="JBBKZT010000008">
    <property type="protein sequence ID" value="MEJ8848853.1"/>
    <property type="molecule type" value="Genomic_DNA"/>
</dbReference>
<dbReference type="InterPro" id="IPR005656">
    <property type="entry name" value="MmgE_PrpD"/>
</dbReference>
<evidence type="ECO:0000313" key="3">
    <source>
        <dbReference type="EMBL" id="MEJ8848853.1"/>
    </source>
</evidence>
<protein>
    <submittedName>
        <fullName evidence="3">MmgE/PrpD family protein</fullName>
    </submittedName>
</protein>
<dbReference type="InterPro" id="IPR036148">
    <property type="entry name" value="MmgE/PrpD_sf"/>
</dbReference>
<evidence type="ECO:0000256" key="1">
    <source>
        <dbReference type="ARBA" id="ARBA00006174"/>
    </source>
</evidence>
<feature type="domain" description="MmgE/PrpD N-terminal" evidence="2">
    <location>
        <begin position="10"/>
        <end position="216"/>
    </location>
</feature>
<proteinExistence type="inferred from homology"/>
<sequence length="260" mass="27270">MPDTEPVALALAEHLNSLRLEDFSSRAVETASVAITDTVGCALAGATEPCTTLLFGTAINDEPAGKSTLWGSKARASMLDAAMFNGTAAHAIDFDDMAEAMGGHPSVPVLPVAIALGEQLDSTGAEVLEAYVVGFEAECRLGRVVHPHHYERGWHPTATLGTFGACAAGARLLQLDTDKTAIAFGLCASMASGVKANFGTMTKPFHVGMAARNGLMWLATISLAGRRQLSWPVLYRCRAGPGGGFNVSRSSFIEGSRFAR</sequence>